<reference evidence="1 2" key="1">
    <citation type="submission" date="2022-03" db="EMBL/GenBank/DDBJ databases">
        <title>Mucilaginibacter sp. isolated from the gut of Protaetia brevitarsis seulensis larvae.</title>
        <authorList>
            <person name="Won M."/>
            <person name="Kim S.-J."/>
            <person name="Kwon S.-W."/>
        </authorList>
    </citation>
    <scope>NUCLEOTIDE SEQUENCE [LARGE SCALE GENOMIC DNA]</scope>
    <source>
        <strain evidence="1 2">CFWR-12</strain>
    </source>
</reference>
<organism evidence="1 2">
    <name type="scientific">Agromyces larvae</name>
    <dbReference type="NCBI Taxonomy" id="2929802"/>
    <lineage>
        <taxon>Bacteria</taxon>
        <taxon>Bacillati</taxon>
        <taxon>Actinomycetota</taxon>
        <taxon>Actinomycetes</taxon>
        <taxon>Micrococcales</taxon>
        <taxon>Microbacteriaceae</taxon>
        <taxon>Agromyces</taxon>
    </lineage>
</organism>
<dbReference type="RefSeq" id="WP_243558652.1">
    <property type="nucleotide sequence ID" value="NZ_CP094528.1"/>
</dbReference>
<accession>A0ABY4C376</accession>
<dbReference type="EMBL" id="CP094528">
    <property type="protein sequence ID" value="UOE45920.1"/>
    <property type="molecule type" value="Genomic_DNA"/>
</dbReference>
<name>A0ABY4C376_9MICO</name>
<dbReference type="Proteomes" id="UP000832097">
    <property type="component" value="Chromosome"/>
</dbReference>
<sequence>MPTDDLRDRIRDEVSGILIGSGFYATTIGLEAGREVADAILPLVEEAIAAERERLRVPVAPLGYDVTYDMVQEVWDTFVKPSQSNDAAPQSAEMRVLIAILRGYAAAIRTPEEPTEATPEEAAAWARRVIDMKQGTPEEGKNR</sequence>
<protein>
    <submittedName>
        <fullName evidence="1">Uncharacterized protein</fullName>
    </submittedName>
</protein>
<keyword evidence="2" id="KW-1185">Reference proteome</keyword>
<evidence type="ECO:0000313" key="2">
    <source>
        <dbReference type="Proteomes" id="UP000832097"/>
    </source>
</evidence>
<gene>
    <name evidence="1" type="ORF">MTO99_09325</name>
</gene>
<proteinExistence type="predicted"/>
<evidence type="ECO:0000313" key="1">
    <source>
        <dbReference type="EMBL" id="UOE45920.1"/>
    </source>
</evidence>